<gene>
    <name evidence="1" type="ORF">MNBD_GAMMA19-1244</name>
</gene>
<dbReference type="EMBL" id="UOFV01000085">
    <property type="protein sequence ID" value="VAW96416.1"/>
    <property type="molecule type" value="Genomic_DNA"/>
</dbReference>
<reference evidence="1" key="1">
    <citation type="submission" date="2018-06" db="EMBL/GenBank/DDBJ databases">
        <authorList>
            <person name="Zhirakovskaya E."/>
        </authorList>
    </citation>
    <scope>NUCLEOTIDE SEQUENCE</scope>
</reference>
<proteinExistence type="predicted"/>
<sequence>MIIEDELQAVPDIDRIFRASRAHGDGGTHWAVSLFDQD</sequence>
<dbReference type="AlphaFoldDB" id="A0A3B1AUG3"/>
<organism evidence="1">
    <name type="scientific">hydrothermal vent metagenome</name>
    <dbReference type="NCBI Taxonomy" id="652676"/>
    <lineage>
        <taxon>unclassified sequences</taxon>
        <taxon>metagenomes</taxon>
        <taxon>ecological metagenomes</taxon>
    </lineage>
</organism>
<accession>A0A3B1AUG3</accession>
<evidence type="ECO:0000313" key="1">
    <source>
        <dbReference type="EMBL" id="VAW96416.1"/>
    </source>
</evidence>
<name>A0A3B1AUG3_9ZZZZ</name>
<protein>
    <submittedName>
        <fullName evidence="1">Uncharacterized protein</fullName>
    </submittedName>
</protein>